<proteinExistence type="predicted"/>
<comment type="function">
    <text evidence="1">May be involved in the biogenesis of curli organelles.</text>
</comment>
<feature type="signal peptide" evidence="5">
    <location>
        <begin position="1"/>
        <end position="20"/>
    </location>
</feature>
<evidence type="ECO:0000256" key="4">
    <source>
        <dbReference type="SAM" id="MobiDB-lite"/>
    </source>
</evidence>
<feature type="compositionally biased region" description="Polar residues" evidence="4">
    <location>
        <begin position="47"/>
        <end position="63"/>
    </location>
</feature>
<evidence type="ECO:0000256" key="5">
    <source>
        <dbReference type="SAM" id="SignalP"/>
    </source>
</evidence>
<feature type="region of interest" description="Disordered" evidence="4">
    <location>
        <begin position="39"/>
        <end position="63"/>
    </location>
</feature>
<dbReference type="Pfam" id="PF10614">
    <property type="entry name" value="CsgF"/>
    <property type="match status" value="1"/>
</dbReference>
<protein>
    <recommendedName>
        <fullName evidence="2">Curli production assembly/transport component CsgF</fullName>
    </recommendedName>
</protein>
<evidence type="ECO:0000313" key="7">
    <source>
        <dbReference type="Proteomes" id="UP001203338"/>
    </source>
</evidence>
<accession>A0ABT0PBG1</accession>
<feature type="chain" id="PRO_5047293058" description="Curli production assembly/transport component CsgF" evidence="5">
    <location>
        <begin position="21"/>
        <end position="135"/>
    </location>
</feature>
<dbReference type="Proteomes" id="UP001203338">
    <property type="component" value="Unassembled WGS sequence"/>
</dbReference>
<evidence type="ECO:0000313" key="6">
    <source>
        <dbReference type="EMBL" id="MCL6268546.1"/>
    </source>
</evidence>
<keyword evidence="3 5" id="KW-0732">Signal</keyword>
<evidence type="ECO:0000256" key="3">
    <source>
        <dbReference type="ARBA" id="ARBA00022729"/>
    </source>
</evidence>
<keyword evidence="7" id="KW-1185">Reference proteome</keyword>
<sequence length="135" mass="14087">MGKSSVISLLLGVAASFTQASELIYTPVNPSFGGNPANGAYLLGGAQAQNDTKAKSSSNSFNQTSELDRFNSSLQSRLLSQMLADLGQGKNNNGRLETDDFLVVITQGGSGDLVVQTTDKNTGESTEIVVNGLIN</sequence>
<gene>
    <name evidence="6" type="ORF">M3P05_01085</name>
</gene>
<dbReference type="RefSeq" id="WP_249697379.1">
    <property type="nucleotide sequence ID" value="NZ_JAMFLX010000001.1"/>
</dbReference>
<organism evidence="6 7">
    <name type="scientific">Parendozoicomonas callyspongiae</name>
    <dbReference type="NCBI Taxonomy" id="2942213"/>
    <lineage>
        <taxon>Bacteria</taxon>
        <taxon>Pseudomonadati</taxon>
        <taxon>Pseudomonadota</taxon>
        <taxon>Gammaproteobacteria</taxon>
        <taxon>Oceanospirillales</taxon>
        <taxon>Endozoicomonadaceae</taxon>
        <taxon>Parendozoicomonas</taxon>
    </lineage>
</organism>
<name>A0ABT0PBG1_9GAMM</name>
<dbReference type="InterPro" id="IPR018893">
    <property type="entry name" value="T8SS_CsgF"/>
</dbReference>
<evidence type="ECO:0000256" key="1">
    <source>
        <dbReference type="ARBA" id="ARBA00003989"/>
    </source>
</evidence>
<evidence type="ECO:0000256" key="2">
    <source>
        <dbReference type="ARBA" id="ARBA00014031"/>
    </source>
</evidence>
<dbReference type="EMBL" id="JAMFLX010000001">
    <property type="protein sequence ID" value="MCL6268546.1"/>
    <property type="molecule type" value="Genomic_DNA"/>
</dbReference>
<reference evidence="6 7" key="1">
    <citation type="submission" date="2022-05" db="EMBL/GenBank/DDBJ databases">
        <authorList>
            <person name="Park J.-S."/>
        </authorList>
    </citation>
    <scope>NUCLEOTIDE SEQUENCE [LARGE SCALE GENOMIC DNA]</scope>
    <source>
        <strain evidence="6 7">2012CJ34-2</strain>
    </source>
</reference>
<comment type="caution">
    <text evidence="6">The sequence shown here is derived from an EMBL/GenBank/DDBJ whole genome shotgun (WGS) entry which is preliminary data.</text>
</comment>